<name>A0ACD3AMU2_9AGAR</name>
<reference evidence="1 2" key="1">
    <citation type="journal article" date="2019" name="Nat. Ecol. Evol.">
        <title>Megaphylogeny resolves global patterns of mushroom evolution.</title>
        <authorList>
            <person name="Varga T."/>
            <person name="Krizsan K."/>
            <person name="Foldi C."/>
            <person name="Dima B."/>
            <person name="Sanchez-Garcia M."/>
            <person name="Sanchez-Ramirez S."/>
            <person name="Szollosi G.J."/>
            <person name="Szarkandi J.G."/>
            <person name="Papp V."/>
            <person name="Albert L."/>
            <person name="Andreopoulos W."/>
            <person name="Angelini C."/>
            <person name="Antonin V."/>
            <person name="Barry K.W."/>
            <person name="Bougher N.L."/>
            <person name="Buchanan P."/>
            <person name="Buyck B."/>
            <person name="Bense V."/>
            <person name="Catcheside P."/>
            <person name="Chovatia M."/>
            <person name="Cooper J."/>
            <person name="Damon W."/>
            <person name="Desjardin D."/>
            <person name="Finy P."/>
            <person name="Geml J."/>
            <person name="Haridas S."/>
            <person name="Hughes K."/>
            <person name="Justo A."/>
            <person name="Karasinski D."/>
            <person name="Kautmanova I."/>
            <person name="Kiss B."/>
            <person name="Kocsube S."/>
            <person name="Kotiranta H."/>
            <person name="LaButti K.M."/>
            <person name="Lechner B.E."/>
            <person name="Liimatainen K."/>
            <person name="Lipzen A."/>
            <person name="Lukacs Z."/>
            <person name="Mihaltcheva S."/>
            <person name="Morgado L.N."/>
            <person name="Niskanen T."/>
            <person name="Noordeloos M.E."/>
            <person name="Ohm R.A."/>
            <person name="Ortiz-Santana B."/>
            <person name="Ovrebo C."/>
            <person name="Racz N."/>
            <person name="Riley R."/>
            <person name="Savchenko A."/>
            <person name="Shiryaev A."/>
            <person name="Soop K."/>
            <person name="Spirin V."/>
            <person name="Szebenyi C."/>
            <person name="Tomsovsky M."/>
            <person name="Tulloss R.E."/>
            <person name="Uehling J."/>
            <person name="Grigoriev I.V."/>
            <person name="Vagvolgyi C."/>
            <person name="Papp T."/>
            <person name="Martin F.M."/>
            <person name="Miettinen O."/>
            <person name="Hibbett D.S."/>
            <person name="Nagy L.G."/>
        </authorList>
    </citation>
    <scope>NUCLEOTIDE SEQUENCE [LARGE SCALE GENOMIC DNA]</scope>
    <source>
        <strain evidence="1 2">NL-1719</strain>
    </source>
</reference>
<sequence>MDANGSATTQMSHCTVYNTIHNVTYASETKITTTTTAREETNITSTTAPEEVIEEIPRITTDRLAEGYTRYPNRFASTPITHREISSGLSFQESFVMLNADIGARRRSVIWQESERISRMQVHSEFFSSTAALAAAPHRKQLVPVVDWRLLQGPIGYREQMERYAKRDPLFVASLFLKSADLDLDWMLLWLSEAVINVHKLCTTPMVLITANTEASWTRSNFKFHDSWRIDVSIIETGYTTRIPRYQALHDPTRTRPRIIPPTHSVPASTAKSSSSNNQQFVPAPRKKSPQTFGPKPPSVVPRPNSNQGVTRTIPTGAQPSAIPLRVAGAPVTKRPIPKDVSKPSYSPPRYSRPVSGLRPSTQQDRSPKKEPTLTGQMEELKETVKKQGMILEKQNVLLERLTARLG</sequence>
<evidence type="ECO:0000313" key="1">
    <source>
        <dbReference type="EMBL" id="TFK66812.1"/>
    </source>
</evidence>
<dbReference type="EMBL" id="ML208393">
    <property type="protein sequence ID" value="TFK66812.1"/>
    <property type="molecule type" value="Genomic_DNA"/>
</dbReference>
<organism evidence="1 2">
    <name type="scientific">Pluteus cervinus</name>
    <dbReference type="NCBI Taxonomy" id="181527"/>
    <lineage>
        <taxon>Eukaryota</taxon>
        <taxon>Fungi</taxon>
        <taxon>Dikarya</taxon>
        <taxon>Basidiomycota</taxon>
        <taxon>Agaricomycotina</taxon>
        <taxon>Agaricomycetes</taxon>
        <taxon>Agaricomycetidae</taxon>
        <taxon>Agaricales</taxon>
        <taxon>Pluteineae</taxon>
        <taxon>Pluteaceae</taxon>
        <taxon>Pluteus</taxon>
    </lineage>
</organism>
<dbReference type="Proteomes" id="UP000308600">
    <property type="component" value="Unassembled WGS sequence"/>
</dbReference>
<gene>
    <name evidence="1" type="ORF">BDN72DRAFT_843748</name>
</gene>
<evidence type="ECO:0000313" key="2">
    <source>
        <dbReference type="Proteomes" id="UP000308600"/>
    </source>
</evidence>
<keyword evidence="2" id="KW-1185">Reference proteome</keyword>
<accession>A0ACD3AMU2</accession>
<proteinExistence type="predicted"/>
<protein>
    <submittedName>
        <fullName evidence="1">Uncharacterized protein</fullName>
    </submittedName>
</protein>